<dbReference type="OrthoDB" id="339325at2759"/>
<dbReference type="InterPro" id="IPR051681">
    <property type="entry name" value="Ser/Thr_Kinases-Pseudokinases"/>
</dbReference>
<gene>
    <name evidence="4" type="ORF">PRG01_1104000</name>
</gene>
<feature type="compositionally biased region" description="Pro residues" evidence="1">
    <location>
        <begin position="546"/>
        <end position="569"/>
    </location>
</feature>
<evidence type="ECO:0000259" key="2">
    <source>
        <dbReference type="PROSITE" id="PS50011"/>
    </source>
</evidence>
<accession>A0A2P9DG40</accession>
<dbReference type="VEuPathDB" id="PlasmoDB:PRCDC_1105300"/>
<dbReference type="Pfam" id="PF07647">
    <property type="entry name" value="SAM_2"/>
    <property type="match status" value="1"/>
</dbReference>
<dbReference type="Gene3D" id="1.10.150.50">
    <property type="entry name" value="Transcription Factor, Ets-1"/>
    <property type="match status" value="1"/>
</dbReference>
<dbReference type="SMART" id="SM00454">
    <property type="entry name" value="SAM"/>
    <property type="match status" value="1"/>
</dbReference>
<dbReference type="VEuPathDB" id="PlasmoDB:PRG01_1104000"/>
<evidence type="ECO:0000313" key="4">
    <source>
        <dbReference type="EMBL" id="SOV80005.1"/>
    </source>
</evidence>
<dbReference type="InterPro" id="IPR000719">
    <property type="entry name" value="Prot_kinase_dom"/>
</dbReference>
<dbReference type="Proteomes" id="UP000240500">
    <property type="component" value="Chromosome 11"/>
</dbReference>
<keyword evidence="4" id="KW-0418">Kinase</keyword>
<dbReference type="SUPFAM" id="SSF82185">
    <property type="entry name" value="Histone H3 K4-specific methyltransferase SET7/9 N-terminal domain"/>
    <property type="match status" value="1"/>
</dbReference>
<feature type="compositionally biased region" description="Low complexity" evidence="1">
    <location>
        <begin position="502"/>
        <end position="517"/>
    </location>
</feature>
<dbReference type="EMBL" id="LT969574">
    <property type="protein sequence ID" value="SOV80005.1"/>
    <property type="molecule type" value="Genomic_DNA"/>
</dbReference>
<dbReference type="PANTHER" id="PTHR44329:SF140">
    <property type="entry name" value="INACTIVE PROTEIN TYROSINE KINASE PTKL"/>
    <property type="match status" value="1"/>
</dbReference>
<dbReference type="InterPro" id="IPR013761">
    <property type="entry name" value="SAM/pointed_sf"/>
</dbReference>
<organism evidence="4 5">
    <name type="scientific">Plasmodium reichenowi</name>
    <dbReference type="NCBI Taxonomy" id="5854"/>
    <lineage>
        <taxon>Eukaryota</taxon>
        <taxon>Sar</taxon>
        <taxon>Alveolata</taxon>
        <taxon>Apicomplexa</taxon>
        <taxon>Aconoidasida</taxon>
        <taxon>Haemosporida</taxon>
        <taxon>Plasmodiidae</taxon>
        <taxon>Plasmodium</taxon>
        <taxon>Plasmodium (Laverania)</taxon>
    </lineage>
</organism>
<dbReference type="PROSITE" id="PS50105">
    <property type="entry name" value="SAM_DOMAIN"/>
    <property type="match status" value="1"/>
</dbReference>
<feature type="region of interest" description="Disordered" evidence="1">
    <location>
        <begin position="368"/>
        <end position="389"/>
    </location>
</feature>
<dbReference type="Gene3D" id="1.10.510.10">
    <property type="entry name" value="Transferase(Phosphotransferase) domain 1"/>
    <property type="match status" value="2"/>
</dbReference>
<dbReference type="PROSITE" id="PS50011">
    <property type="entry name" value="PROTEIN_KINASE_DOM"/>
    <property type="match status" value="1"/>
</dbReference>
<name>A0A2P9DG40_PLARE</name>
<dbReference type="SUPFAM" id="SSF56112">
    <property type="entry name" value="Protein kinase-like (PK-like)"/>
    <property type="match status" value="1"/>
</dbReference>
<dbReference type="InterPro" id="IPR001245">
    <property type="entry name" value="Ser-Thr/Tyr_kinase_cat_dom"/>
</dbReference>
<dbReference type="PANTHER" id="PTHR44329">
    <property type="entry name" value="SERINE/THREONINE-PROTEIN KINASE TNNI3K-RELATED"/>
    <property type="match status" value="1"/>
</dbReference>
<dbReference type="GO" id="GO:0004674">
    <property type="term" value="F:protein serine/threonine kinase activity"/>
    <property type="evidence" value="ECO:0007669"/>
    <property type="project" value="TreeGrafter"/>
</dbReference>
<proteinExistence type="predicted"/>
<keyword evidence="4" id="KW-0808">Transferase</keyword>
<feature type="domain" description="SAM" evidence="3">
    <location>
        <begin position="278"/>
        <end position="343"/>
    </location>
</feature>
<feature type="compositionally biased region" description="Low complexity" evidence="1">
    <location>
        <begin position="535"/>
        <end position="545"/>
    </location>
</feature>
<feature type="region of interest" description="Disordered" evidence="1">
    <location>
        <begin position="920"/>
        <end position="963"/>
    </location>
</feature>
<feature type="compositionally biased region" description="Basic and acidic residues" evidence="1">
    <location>
        <begin position="923"/>
        <end position="950"/>
    </location>
</feature>
<feature type="region of interest" description="Disordered" evidence="1">
    <location>
        <begin position="502"/>
        <end position="578"/>
    </location>
</feature>
<feature type="compositionally biased region" description="Low complexity" evidence="1">
    <location>
        <begin position="952"/>
        <end position="963"/>
    </location>
</feature>
<evidence type="ECO:0000313" key="5">
    <source>
        <dbReference type="Proteomes" id="UP000240500"/>
    </source>
</evidence>
<dbReference type="InterPro" id="IPR001660">
    <property type="entry name" value="SAM"/>
</dbReference>
<dbReference type="Pfam" id="PF07714">
    <property type="entry name" value="PK_Tyr_Ser-Thr"/>
    <property type="match status" value="2"/>
</dbReference>
<feature type="compositionally biased region" description="Pro residues" evidence="1">
    <location>
        <begin position="518"/>
        <end position="534"/>
    </location>
</feature>
<dbReference type="GO" id="GO:0005524">
    <property type="term" value="F:ATP binding"/>
    <property type="evidence" value="ECO:0007669"/>
    <property type="project" value="InterPro"/>
</dbReference>
<protein>
    <submittedName>
        <fullName evidence="4">Protein kinase, putative</fullName>
    </submittedName>
</protein>
<sequence>MGNTLDSNKPENFVTYADYKYIGKLNNKNQHHGIGIILYNSGESFYGSFINGKKEGKGIYIDKNLTRYINTWVDNNVFGKVKVVPYNSNRVYYFYYKNYMIEKCIYFDNNINNKESYHENNIYNNYHDSSYNNCSCDDEEKRKYPIGDIKFKEDLSNYIHSTHIKKKNNKLFNKNDKEYNISPSSLSYSSDSENINLLDILKKKKKKKKKHTQILSCTQHKMYEHNMNESNFTKKDNLNYEHTNKMNMSFYEKNKKKKLFKYFSNNIENLIIENYQTWSLREVIQWLMLCNVPVKWLISFYNNNITGDKLKYININTLRNELGIIAYGHAIKILQLIKNLQVMAYNKKFNNLIQIEEYKNYIRQKENTKKKKNIKKRKKKKTKKKKQTKKFNNMDKKYIHLAIHKNVKNIQNDTFYNKDENIYNCKNQTNFIHQNYSEIKKIVNKKKVSFEHDNNEEKKKINIMKFIKNNKSFQNSNGEYYLINDLSNGICSDSIFYKSLQSKSSSPSSSQSKSSSPSSPPSPSPSSPPSPSPSSSPSSSPSPSSSSPPSPSSSSPPSPSPSPPSPSPPLSYKDNFSSSSSCSSLERLPSYEKKLLSSSQSNIEHIKNLPLDVLSNNNNSANIKIKKSKSKYNNDKKEQKEFPLILNKSSSEFSPSHSYTSESYDYNIKPSLQSASNNSLDSSCSIYSTCSSSSSYVSSLYSNRSNDILNFSRNKIIKYCNNIYMNTKLAYSYMNGFIIPHEDLIFIHPIENYYMDNTNENNNINNRYTKEKIMNHNFSFNTKNNTSFIDINTNIFSSNKQQNINNFGKYKKMKSRMFKGKYMGKEVAIKILVGKIKNFKKLHKILYNLYNLRHSNFVLIMGVSIHYPFVFIIYEYMKNKCLFSYLHCIKYKHVYISTFLQRYKTLLHITQQEKIKKTSNINNDKDYNDKKKEDEQHNIDHQDTFVDLPEKSNTSSDDNNSTDISQIQKENFHFINKKIEEKKGIIYDDHTSTLSDHSIHNINKSYYNVYKKKMNIFHYEHNVLCGAYDNNDDNINDDNINDDNINDDNINDDNINDDNINDDNINDDNINDNHINDNNINDNHINDNHINDNHKNTSLNSKEQNIDHNIEQINECNKYASETKYTIKKSNLKNNIISHKNFQTCNQIQMNQPYTFPPYQKELSAYLKNEKTKMKRKVLFSYLKTHIHFNSQQINDQHNRLSVQKIMKIITDVTLACTYLEKEKMSPINLKPTNILLDESLNAKISDFGISKIEECLDMNIDYSYKISSNSVIKINKKEYEQKKAKKIKIVNKNNNDLLYLYDHNNNVYKYNTQYIDVTYNSSYPSIFYWTPPEILRGKKNKKFYSDIYAFGIILWEMLSNDIPYNYPFASHIMAAVGYANEELSFNNIPVSIQSLIKACVNRNKYKRPTFEHILKTISTLYQKANTKVEDALISFMDGT</sequence>
<reference evidence="4 5" key="1">
    <citation type="submission" date="2016-09" db="EMBL/GenBank/DDBJ databases">
        <authorList>
            <consortium name="Pathogen Informatics"/>
        </authorList>
    </citation>
    <scope>NUCLEOTIDE SEQUENCE [LARGE SCALE GENOMIC DNA]</scope>
</reference>
<evidence type="ECO:0000259" key="3">
    <source>
        <dbReference type="PROSITE" id="PS50105"/>
    </source>
</evidence>
<feature type="domain" description="Protein kinase" evidence="2">
    <location>
        <begin position="1084"/>
        <end position="1422"/>
    </location>
</feature>
<dbReference type="InterPro" id="IPR011009">
    <property type="entry name" value="Kinase-like_dom_sf"/>
</dbReference>
<dbReference type="SUPFAM" id="SSF47769">
    <property type="entry name" value="SAM/Pointed domain"/>
    <property type="match status" value="1"/>
</dbReference>
<evidence type="ECO:0000256" key="1">
    <source>
        <dbReference type="SAM" id="MobiDB-lite"/>
    </source>
</evidence>